<dbReference type="GO" id="GO:0016811">
    <property type="term" value="F:hydrolase activity, acting on carbon-nitrogen (but not peptide) bonds, in linear amides"/>
    <property type="evidence" value="ECO:0007669"/>
    <property type="project" value="TreeGrafter"/>
</dbReference>
<evidence type="ECO:0000313" key="1">
    <source>
        <dbReference type="EMBL" id="KKM88294.1"/>
    </source>
</evidence>
<dbReference type="CDD" id="cd07197">
    <property type="entry name" value="nitrilase"/>
    <property type="match status" value="1"/>
</dbReference>
<dbReference type="PANTHER" id="PTHR43674">
    <property type="entry name" value="NITRILASE C965.09-RELATED"/>
    <property type="match status" value="1"/>
</dbReference>
<dbReference type="InterPro" id="IPR011990">
    <property type="entry name" value="TPR-like_helical_dom_sf"/>
</dbReference>
<accession>A0A0F9L0Z9</accession>
<dbReference type="PANTHER" id="PTHR43674:SF2">
    <property type="entry name" value="BETA-UREIDOPROPIONASE"/>
    <property type="match status" value="1"/>
</dbReference>
<dbReference type="SUPFAM" id="SSF56317">
    <property type="entry name" value="Carbon-nitrogen hydrolase"/>
    <property type="match status" value="1"/>
</dbReference>
<organism evidence="1">
    <name type="scientific">marine sediment metagenome</name>
    <dbReference type="NCBI Taxonomy" id="412755"/>
    <lineage>
        <taxon>unclassified sequences</taxon>
        <taxon>metagenomes</taxon>
        <taxon>ecological metagenomes</taxon>
    </lineage>
</organism>
<name>A0A0F9L0Z9_9ZZZZ</name>
<dbReference type="InterPro" id="IPR036526">
    <property type="entry name" value="C-N_Hydrolase_sf"/>
</dbReference>
<dbReference type="AlphaFoldDB" id="A0A0F9L0Z9"/>
<comment type="caution">
    <text evidence="1">The sequence shown here is derived from an EMBL/GenBank/DDBJ whole genome shotgun (WGS) entry which is preliminary data.</text>
</comment>
<evidence type="ECO:0008006" key="2">
    <source>
        <dbReference type="Google" id="ProtNLM"/>
    </source>
</evidence>
<dbReference type="EMBL" id="LAZR01006978">
    <property type="protein sequence ID" value="KKM88294.1"/>
    <property type="molecule type" value="Genomic_DNA"/>
</dbReference>
<dbReference type="InterPro" id="IPR050345">
    <property type="entry name" value="Aliph_Amidase/BUP"/>
</dbReference>
<gene>
    <name evidence="1" type="ORF">LCGC14_1260220</name>
</gene>
<dbReference type="Gene3D" id="3.60.110.10">
    <property type="entry name" value="Carbon-nitrogen hydrolase"/>
    <property type="match status" value="1"/>
</dbReference>
<dbReference type="SUPFAM" id="SSF48452">
    <property type="entry name" value="TPR-like"/>
    <property type="match status" value="1"/>
</dbReference>
<sequence>MLTEESEKTLLKNAQQAEKLCEWSNALKLYNQAAESYLSREMVDEAAQTYKKLGYTKLYSAFTGETKEEVTALKHESIKYFEKAKMLFNQSHNKFGVMECKVGVFLIKLDFVTSFTEVKNIVDKASDLLLQLIDYYNRKNDKENLASAFVHLARLALSPSPKPLMERNKIFQKGWDYAIEAWKISKEIGNSRILTKSLYLGLFLQAAQIRFQEYRWDAHWKEIFRAGLFKWQETLKYVEKKDDYHSQMMAYLYNGSYNCFFGFHFIEDEEKQKEFIDNGLTYLKKALDLARRINDKYHILESLIFINFWAIFGGKLDYLQKRLMANLSEIEELGKKFPGFFENYSFSFSANIVSVYSQVARWSFFNQAQRIEFAEKGIVYGENYLKMFFGDELDQNQIYSGLVSSYSQLALLTSDANKRDLYLQKMLRYANKAFEYGKKAKGGFIRAFGYLAKYNAYKTLADLAKNEKEKISSLTVAIEAAKNHIELSVESRTGKITSQLRTGLLLEELGILSQNKTILQNAKENFLKIINENIERGYKSYAANAYQYVARIEDRIGNHMSSAKNYEKAREIYEESLKNLGYKPLITRIKEKIHYSTAWNLIEKAKVRHKGENHLKAKEFYENASDILKNIPRYNFEAQYYSAWGFLEEAEHLSKQEKQKEAIDRYNLTIKAFENTVKTLTKASELTKEQPEKERIEKLEKVAKIRINYCSARINLEEARILGKTGDHSTAADKYAMAASVFRSVCTRYKLEKEKKELEAIYYLCRAWESMELAEKFNEPERFEEAANLFTKASNLFADTKLKLLASGNSAFCQALEYGSKFDESVETRIKTDLYPRVKRMLRQAATSYEKGGFENRADGAQATSIYFDAAWYIIRADEETDLQEKSNLLGIGAKYLKSAMELYVKAGYRDKEKEVQDRLNRIEKEESILFSALSTLKEPSLSRSTTGIIAPSCPIESSQSPRLGEARAFTEEKRRVAIERTQKKKYNLVYKDLLEESPKIQRRECKVGIAQIGVSGTGNIMNEFYEMSHSGLLNTKENKLKEIRSIVNSMTERAHNEGVDVLLFPEMAIDLNYGEFLQDIADLAKYYNMYIIPGSFHDHKTKRNISMVFGPEGILWEQEKHIPAVISIGAGNQFKEGIEVSSLPRKTIICNTEYGRIAIVICRDFLDMDLRVELKNFEPPIDIILNPAFTPVTADFKAAHFDARRSIYAYSFFANIGEFGESLIYTPEKDRTKRIIPAKKESLIFKDIDLFKLRSERKKWEKKQNKERLFIQSTR</sequence>
<protein>
    <recommendedName>
        <fullName evidence="2">CN hydrolase domain-containing protein</fullName>
    </recommendedName>
</protein>
<reference evidence="1" key="1">
    <citation type="journal article" date="2015" name="Nature">
        <title>Complex archaea that bridge the gap between prokaryotes and eukaryotes.</title>
        <authorList>
            <person name="Spang A."/>
            <person name="Saw J.H."/>
            <person name="Jorgensen S.L."/>
            <person name="Zaremba-Niedzwiedzka K."/>
            <person name="Martijn J."/>
            <person name="Lind A.E."/>
            <person name="van Eijk R."/>
            <person name="Schleper C."/>
            <person name="Guy L."/>
            <person name="Ettema T.J."/>
        </authorList>
    </citation>
    <scope>NUCLEOTIDE SEQUENCE</scope>
</reference>
<proteinExistence type="predicted"/>